<sequence>MNKERIYERFIELKRASERLNEATKIHLVHDIVYDGVIQRFEFTFELCWKTIKLFLEFKGISEIRSPRDAIREAFAYGLIDDGERWIDMLTDRNKTSHIYDEADARLIYERIKTSYSPDLQALVDRLDVAIQEFK</sequence>
<dbReference type="NCBIfam" id="TIGR01987">
    <property type="entry name" value="HI0074"/>
    <property type="match status" value="1"/>
</dbReference>
<gene>
    <name evidence="1" type="ORF">GCM10007096_05660</name>
</gene>
<dbReference type="Gene3D" id="1.20.120.330">
    <property type="entry name" value="Nucleotidyltransferases domain 2"/>
    <property type="match status" value="1"/>
</dbReference>
<reference evidence="1" key="1">
    <citation type="journal article" date="2014" name="Int. J. Syst. Evol. Microbiol.">
        <title>Complete genome sequence of Corynebacterium casei LMG S-19264T (=DSM 44701T), isolated from a smear-ripened cheese.</title>
        <authorList>
            <consortium name="US DOE Joint Genome Institute (JGI-PGF)"/>
            <person name="Walter F."/>
            <person name="Albersmeier A."/>
            <person name="Kalinowski J."/>
            <person name="Ruckert C."/>
        </authorList>
    </citation>
    <scope>NUCLEOTIDE SEQUENCE</scope>
    <source>
        <strain evidence="1">CGMCC 1.12777</strain>
    </source>
</reference>
<protein>
    <submittedName>
        <fullName evidence="1">Nucleotidyltransferase</fullName>
    </submittedName>
</protein>
<proteinExistence type="predicted"/>
<comment type="caution">
    <text evidence="1">The sequence shown here is derived from an EMBL/GenBank/DDBJ whole genome shotgun (WGS) entry which is preliminary data.</text>
</comment>
<evidence type="ECO:0000313" key="2">
    <source>
        <dbReference type="Proteomes" id="UP000656813"/>
    </source>
</evidence>
<dbReference type="RefSeq" id="WP_188495867.1">
    <property type="nucleotide sequence ID" value="NZ_BMFV01000002.1"/>
</dbReference>
<name>A0A8J3EKU8_9BACL</name>
<dbReference type="Proteomes" id="UP000656813">
    <property type="component" value="Unassembled WGS sequence"/>
</dbReference>
<organism evidence="1 2">
    <name type="scientific">Pullulanibacillus pueri</name>
    <dbReference type="NCBI Taxonomy" id="1437324"/>
    <lineage>
        <taxon>Bacteria</taxon>
        <taxon>Bacillati</taxon>
        <taxon>Bacillota</taxon>
        <taxon>Bacilli</taxon>
        <taxon>Bacillales</taxon>
        <taxon>Sporolactobacillaceae</taxon>
        <taxon>Pullulanibacillus</taxon>
    </lineage>
</organism>
<dbReference type="AlphaFoldDB" id="A0A8J3EKU8"/>
<dbReference type="InterPro" id="IPR010235">
    <property type="entry name" value="HepT"/>
</dbReference>
<accession>A0A8J3EKU8</accession>
<evidence type="ECO:0000313" key="1">
    <source>
        <dbReference type="EMBL" id="GGH75938.1"/>
    </source>
</evidence>
<dbReference type="Pfam" id="PF08780">
    <property type="entry name" value="NTase_sub_bind"/>
    <property type="match status" value="1"/>
</dbReference>
<reference evidence="1" key="2">
    <citation type="submission" date="2020-09" db="EMBL/GenBank/DDBJ databases">
        <authorList>
            <person name="Sun Q."/>
            <person name="Zhou Y."/>
        </authorList>
    </citation>
    <scope>NUCLEOTIDE SEQUENCE</scope>
    <source>
        <strain evidence="1">CGMCC 1.12777</strain>
    </source>
</reference>
<dbReference type="EMBL" id="BMFV01000002">
    <property type="protein sequence ID" value="GGH75938.1"/>
    <property type="molecule type" value="Genomic_DNA"/>
</dbReference>
<keyword evidence="2" id="KW-1185">Reference proteome</keyword>
<dbReference type="SUPFAM" id="SSF81593">
    <property type="entry name" value="Nucleotidyltransferase substrate binding subunit/domain"/>
    <property type="match status" value="1"/>
</dbReference>